<organism evidence="1 2">
    <name type="scientific">Sinomonas cellulolyticus</name>
    <dbReference type="NCBI Taxonomy" id="2801916"/>
    <lineage>
        <taxon>Bacteria</taxon>
        <taxon>Bacillati</taxon>
        <taxon>Actinomycetota</taxon>
        <taxon>Actinomycetes</taxon>
        <taxon>Micrococcales</taxon>
        <taxon>Micrococcaceae</taxon>
        <taxon>Sinomonas</taxon>
    </lineage>
</organism>
<dbReference type="EMBL" id="JAERRC010000046">
    <property type="protein sequence ID" value="MBL0707226.1"/>
    <property type="molecule type" value="Genomic_DNA"/>
</dbReference>
<proteinExistence type="predicted"/>
<keyword evidence="2" id="KW-1185">Reference proteome</keyword>
<protein>
    <recommendedName>
        <fullName evidence="3">Amino acid transporter</fullName>
    </recommendedName>
</protein>
<dbReference type="RefSeq" id="WP_189693675.1">
    <property type="nucleotide sequence ID" value="NZ_BNCM01000006.1"/>
</dbReference>
<sequence>MAPSAPTPETRRDPLAPQAVADLLAASPVRWWLSGGVALDRWLGEPIRERPNTDVSVVHGDLPQLVASLPAGYEAWAVRDEEELVPFAEVGPSDEVQPVLVRDVEKDAWVLRINVEDGAPRAWVYKRDPRLQLPWDRAVLDIGGIPTGAPEVQLVWKALRPRPEDDVDKDAVVPKLSDEARAWYERCILSIHPHSSWSIHVRSPFAPAKASWNRKRSS</sequence>
<gene>
    <name evidence="1" type="ORF">JJE72_17160</name>
</gene>
<comment type="caution">
    <text evidence="1">The sequence shown here is derived from an EMBL/GenBank/DDBJ whole genome shotgun (WGS) entry which is preliminary data.</text>
</comment>
<reference evidence="1 2" key="1">
    <citation type="submission" date="2021-01" db="EMBL/GenBank/DDBJ databases">
        <title>Genome public.</title>
        <authorList>
            <person name="Liu C."/>
            <person name="Sun Q."/>
        </authorList>
    </citation>
    <scope>NUCLEOTIDE SEQUENCE [LARGE SCALE GENOMIC DNA]</scope>
    <source>
        <strain evidence="1 2">JC656</strain>
    </source>
</reference>
<dbReference type="Proteomes" id="UP000639051">
    <property type="component" value="Unassembled WGS sequence"/>
</dbReference>
<accession>A0ABS1K6A8</accession>
<evidence type="ECO:0000313" key="1">
    <source>
        <dbReference type="EMBL" id="MBL0707226.1"/>
    </source>
</evidence>
<evidence type="ECO:0008006" key="3">
    <source>
        <dbReference type="Google" id="ProtNLM"/>
    </source>
</evidence>
<dbReference type="Gene3D" id="3.30.460.40">
    <property type="match status" value="1"/>
</dbReference>
<evidence type="ECO:0000313" key="2">
    <source>
        <dbReference type="Proteomes" id="UP000639051"/>
    </source>
</evidence>
<name>A0ABS1K6A8_9MICC</name>